<sequence length="168" mass="19306">MTGNDKGNGSDVKLEFLSGSLGSTSLIPTVHQPDVKCCTWILYLSFFLLSCVIIWFIVTSLVLSFHVYRRSQTISSWYQRCINKRRRNPCQDTKIEIHYHHIIQYDVAKMPLLSDVNELWMDGRKGWFGASMKDYIFSKPPMPICPELEMGPNRSGDPGSQDSKHCDR</sequence>
<dbReference type="Proteomes" id="UP000007110">
    <property type="component" value="Unassembled WGS sequence"/>
</dbReference>
<proteinExistence type="predicted"/>
<keyword evidence="4" id="KW-1185">Reference proteome</keyword>
<keyword evidence="2" id="KW-0472">Membrane</keyword>
<dbReference type="RefSeq" id="XP_001183727.1">
    <property type="nucleotide sequence ID" value="XM_001183727.4"/>
</dbReference>
<keyword evidence="2" id="KW-1133">Transmembrane helix</keyword>
<evidence type="ECO:0000313" key="3">
    <source>
        <dbReference type="EnsemblMetazoa" id="XP_001183727"/>
    </source>
</evidence>
<reference evidence="4" key="1">
    <citation type="submission" date="2015-02" db="EMBL/GenBank/DDBJ databases">
        <title>Genome sequencing for Strongylocentrotus purpuratus.</title>
        <authorList>
            <person name="Murali S."/>
            <person name="Liu Y."/>
            <person name="Vee V."/>
            <person name="English A."/>
            <person name="Wang M."/>
            <person name="Skinner E."/>
            <person name="Han Y."/>
            <person name="Muzny D.M."/>
            <person name="Worley K.C."/>
            <person name="Gibbs R.A."/>
        </authorList>
    </citation>
    <scope>NUCLEOTIDE SEQUENCE</scope>
</reference>
<evidence type="ECO:0000256" key="1">
    <source>
        <dbReference type="SAM" id="MobiDB-lite"/>
    </source>
</evidence>
<evidence type="ECO:0000313" key="4">
    <source>
        <dbReference type="Proteomes" id="UP000007110"/>
    </source>
</evidence>
<accession>A0A7M7G9K2</accession>
<organism evidence="3 4">
    <name type="scientific">Strongylocentrotus purpuratus</name>
    <name type="common">Purple sea urchin</name>
    <dbReference type="NCBI Taxonomy" id="7668"/>
    <lineage>
        <taxon>Eukaryota</taxon>
        <taxon>Metazoa</taxon>
        <taxon>Echinodermata</taxon>
        <taxon>Eleutherozoa</taxon>
        <taxon>Echinozoa</taxon>
        <taxon>Echinoidea</taxon>
        <taxon>Euechinoidea</taxon>
        <taxon>Echinacea</taxon>
        <taxon>Camarodonta</taxon>
        <taxon>Echinidea</taxon>
        <taxon>Strongylocentrotidae</taxon>
        <taxon>Strongylocentrotus</taxon>
    </lineage>
</organism>
<dbReference type="AlphaFoldDB" id="A0A7M7G9K2"/>
<dbReference type="GeneID" id="753915"/>
<dbReference type="InParanoid" id="A0A7M7G9K2"/>
<dbReference type="KEGG" id="spu:753915"/>
<dbReference type="OrthoDB" id="10423315at2759"/>
<name>A0A7M7G9K2_STRPU</name>
<feature type="region of interest" description="Disordered" evidence="1">
    <location>
        <begin position="148"/>
        <end position="168"/>
    </location>
</feature>
<evidence type="ECO:0000256" key="2">
    <source>
        <dbReference type="SAM" id="Phobius"/>
    </source>
</evidence>
<protein>
    <submittedName>
        <fullName evidence="3">Uncharacterized protein</fullName>
    </submittedName>
</protein>
<feature type="transmembrane region" description="Helical" evidence="2">
    <location>
        <begin position="40"/>
        <end position="68"/>
    </location>
</feature>
<keyword evidence="2" id="KW-0812">Transmembrane</keyword>
<dbReference type="OMA" id="GASMKDY"/>
<dbReference type="EnsemblMetazoa" id="XM_001183727">
    <property type="protein sequence ID" value="XP_001183727"/>
    <property type="gene ID" value="LOC753915"/>
</dbReference>
<reference evidence="3" key="2">
    <citation type="submission" date="2021-01" db="UniProtKB">
        <authorList>
            <consortium name="EnsemblMetazoa"/>
        </authorList>
    </citation>
    <scope>IDENTIFICATION</scope>
</reference>